<dbReference type="EMBL" id="KX884099">
    <property type="protein sequence ID" value="APG78212.1"/>
    <property type="molecule type" value="Genomic_RNA"/>
</dbReference>
<reference evidence="5" key="1">
    <citation type="journal article" date="2016" name="Nature">
        <title>Redefining the invertebrate RNA virosphere.</title>
        <authorList>
            <person name="Shi M."/>
            <person name="Lin X.D."/>
            <person name="Tian J.H."/>
            <person name="Chen L.J."/>
            <person name="Chen X."/>
            <person name="Li C.X."/>
            <person name="Qin X.C."/>
            <person name="Li J."/>
            <person name="Cao J.P."/>
            <person name="Eden J.S."/>
            <person name="Buchmann J."/>
            <person name="Wang W."/>
            <person name="Xu J."/>
            <person name="Holmes E.C."/>
            <person name="Zhang Y.Z."/>
        </authorList>
    </citation>
    <scope>NUCLEOTIDE SEQUENCE</scope>
    <source>
        <strain evidence="5">HWRTX13334</strain>
    </source>
</reference>
<sequence length="356" mass="40730">MDLAQAKAQFTDLSKSAGFNYSGSKTKNDICYDECNEVMQRLAGGDQCLDYRSSIGYRSHLVRKDDPDKVRIIHVTAGPLCFIEKTFAVPIQHAMINHPYGHWATGWTWDRHGGQVILQRFDPNKTCSLDFQSFDLCCRVRLTRQIFSIWKELFDLTPFESRVFDSLVESHCLSILKSDKHEYTLTDGIRTGSAFTHIMGTCVSMWLMHYAGVKNFLCYGDDVIAEGTTSVIRYRLLGTGFSIHPKKSKDKHIQWLGLKLRGRKWVLEDRQARIAKVFIPEPGKKSCALETRMQASILNAGKDPLAEEFLIILEKYGCDVLSSEIREMLSQWGQSYEGVPYATIRELYEYVTAEFE</sequence>
<protein>
    <submittedName>
        <fullName evidence="5">RdRp</fullName>
    </submittedName>
</protein>
<organism evidence="5">
    <name type="scientific">Beihai partiti-like virus 8</name>
    <dbReference type="NCBI Taxonomy" id="1922510"/>
    <lineage>
        <taxon>Viruses</taxon>
        <taxon>Riboviria</taxon>
    </lineage>
</organism>
<feature type="domain" description="RNA-directed RNA polymerase C-terminal" evidence="4">
    <location>
        <begin position="13"/>
        <end position="249"/>
    </location>
</feature>
<evidence type="ECO:0000313" key="5">
    <source>
        <dbReference type="EMBL" id="APG78212.1"/>
    </source>
</evidence>
<name>A0A1L3KLG7_9VIRU</name>
<keyword evidence="3" id="KW-0693">Viral RNA replication</keyword>
<evidence type="ECO:0000256" key="1">
    <source>
        <dbReference type="ARBA" id="ARBA00022679"/>
    </source>
</evidence>
<dbReference type="GO" id="GO:0003723">
    <property type="term" value="F:RNA binding"/>
    <property type="evidence" value="ECO:0007669"/>
    <property type="project" value="InterPro"/>
</dbReference>
<accession>A0A1L3KLG7</accession>
<dbReference type="Pfam" id="PF00680">
    <property type="entry name" value="RdRP_1"/>
    <property type="match status" value="1"/>
</dbReference>
<evidence type="ECO:0000256" key="3">
    <source>
        <dbReference type="ARBA" id="ARBA00022953"/>
    </source>
</evidence>
<evidence type="ECO:0000259" key="4">
    <source>
        <dbReference type="Pfam" id="PF00680"/>
    </source>
</evidence>
<dbReference type="InterPro" id="IPR001205">
    <property type="entry name" value="RNA-dir_pol_C"/>
</dbReference>
<dbReference type="SUPFAM" id="SSF56672">
    <property type="entry name" value="DNA/RNA polymerases"/>
    <property type="match status" value="1"/>
</dbReference>
<dbReference type="GO" id="GO:0006351">
    <property type="term" value="P:DNA-templated transcription"/>
    <property type="evidence" value="ECO:0007669"/>
    <property type="project" value="InterPro"/>
</dbReference>
<evidence type="ECO:0000256" key="2">
    <source>
        <dbReference type="ARBA" id="ARBA00022695"/>
    </source>
</evidence>
<keyword evidence="1" id="KW-0808">Transferase</keyword>
<keyword evidence="2" id="KW-0548">Nucleotidyltransferase</keyword>
<dbReference type="GO" id="GO:0003968">
    <property type="term" value="F:RNA-directed RNA polymerase activity"/>
    <property type="evidence" value="ECO:0007669"/>
    <property type="project" value="InterPro"/>
</dbReference>
<dbReference type="InterPro" id="IPR043502">
    <property type="entry name" value="DNA/RNA_pol_sf"/>
</dbReference>
<proteinExistence type="predicted"/>